<evidence type="ECO:0000256" key="5">
    <source>
        <dbReference type="ARBA" id="ARBA00022679"/>
    </source>
</evidence>
<dbReference type="GO" id="GO:0003677">
    <property type="term" value="F:DNA binding"/>
    <property type="evidence" value="ECO:0007669"/>
    <property type="project" value="UniProtKB-UniRule"/>
</dbReference>
<evidence type="ECO:0000256" key="8">
    <source>
        <dbReference type="ARBA" id="ARBA00022932"/>
    </source>
</evidence>
<dbReference type="PANTHER" id="PTHR30478:SF0">
    <property type="entry name" value="BETA SLIDING CLAMP"/>
    <property type="match status" value="1"/>
</dbReference>
<dbReference type="InterPro" id="IPR022634">
    <property type="entry name" value="DNA_polIII_beta_N"/>
</dbReference>
<keyword evidence="7 10" id="KW-0235">DNA replication</keyword>
<sequence length="372" mass="42038">MKITTKKNDLLKGLTLVQGVVEKKKTLPILSNVLLETDKETSQLILTATDLEIGIKTHIKAEIISDGKITISAKKLYEIVKELADAEITLKVKENNWVEIINGKAKFNIVGLSSEEFPLITDKQTDNNLSIDGITLKNIIDKTFYAISNDESKFNLNGIYLHSESIDNKNYIKFVSTDGHRLSLMQIESDTKILDQKGVIFPKKGLAELRKIIDQENQDIKISILDNNAVINIKETTLVMRLIDGDFPDYKRVIPEMSDNYCQINGEILLHTLRRISLLANEKSKGINIEFLQNEINVTSSNPEYGDASETIKTIYEGNNVKIGFNSKYLIDVISNVVDKDIRIYIKDNMSPCLILPEDTNNYLAVIMPMRI</sequence>
<evidence type="ECO:0000259" key="12">
    <source>
        <dbReference type="Pfam" id="PF02767"/>
    </source>
</evidence>
<dbReference type="InterPro" id="IPR022635">
    <property type="entry name" value="DNA_polIII_beta_C"/>
</dbReference>
<dbReference type="InterPro" id="IPR001001">
    <property type="entry name" value="DNA_polIII_beta"/>
</dbReference>
<dbReference type="Gene3D" id="3.10.150.10">
    <property type="entry name" value="DNA Polymerase III, subunit A, domain 2"/>
    <property type="match status" value="1"/>
</dbReference>
<reference evidence="14" key="1">
    <citation type="submission" date="2006-05" db="EMBL/GenBank/DDBJ databases">
        <title>Annotation of the draft genome assembly of Desulfuromonas acetoxidans DSM 684.</title>
        <authorList>
            <consortium name="US DOE Joint Genome Institute (JGI-ORNL)"/>
            <person name="Larimer F."/>
            <person name="Land M."/>
            <person name="Hauser L."/>
        </authorList>
    </citation>
    <scope>NUCLEOTIDE SEQUENCE [LARGE SCALE GENOMIC DNA]</scope>
    <source>
        <strain evidence="14">DSM 684</strain>
    </source>
</reference>
<dbReference type="Pfam" id="PF02768">
    <property type="entry name" value="DNA_pol3_beta_3"/>
    <property type="match status" value="1"/>
</dbReference>
<dbReference type="AlphaFoldDB" id="Q1JZF2"/>
<proteinExistence type="inferred from homology"/>
<reference evidence="14" key="2">
    <citation type="submission" date="2006-05" db="EMBL/GenBank/DDBJ databases">
        <title>Sequencing of the draft genome and assembly of Desulfuromonas acetoxidans DSM 684.</title>
        <authorList>
            <consortium name="US DOE Joint Genome Institute (JGI-PGF)"/>
            <person name="Copeland A."/>
            <person name="Lucas S."/>
            <person name="Lapidus A."/>
            <person name="Barry K."/>
            <person name="Detter J.C."/>
            <person name="Glavina del Rio T."/>
            <person name="Hammon N."/>
            <person name="Israni S."/>
            <person name="Dalin E."/>
            <person name="Tice H."/>
            <person name="Bruce D."/>
            <person name="Pitluck S."/>
            <person name="Richardson P."/>
        </authorList>
    </citation>
    <scope>NUCLEOTIDE SEQUENCE [LARGE SCALE GENOMIC DNA]</scope>
    <source>
        <strain evidence="14">DSM 684</strain>
    </source>
</reference>
<keyword evidence="9" id="KW-0238">DNA-binding</keyword>
<comment type="subcellular location">
    <subcellularLocation>
        <location evidence="1 10">Cytoplasm</location>
    </subcellularLocation>
</comment>
<dbReference type="RefSeq" id="WP_006000557.1">
    <property type="nucleotide sequence ID" value="NZ_AAEW02000009.1"/>
</dbReference>
<dbReference type="Gene3D" id="3.70.10.10">
    <property type="match status" value="1"/>
</dbReference>
<dbReference type="SMART" id="SM00480">
    <property type="entry name" value="POL3Bc"/>
    <property type="match status" value="1"/>
</dbReference>
<comment type="function">
    <text evidence="10">Confers DNA tethering and processivity to DNA polymerases and other proteins. Acts as a clamp, forming a ring around DNA (a reaction catalyzed by the clamp-loading complex) which diffuses in an ATP-independent manner freely and bidirectionally along dsDNA. Initially characterized for its ability to contact the catalytic subunit of DNA polymerase III (Pol III), a complex, multichain enzyme responsible for most of the replicative synthesis in bacteria; Pol III exhibits 3'-5' exonuclease proofreading activity. The beta chain is required for initiation of replication as well as for processivity of DNA replication.</text>
</comment>
<gene>
    <name evidence="14" type="ORF">Dace_1477</name>
</gene>
<dbReference type="NCBIfam" id="TIGR00663">
    <property type="entry name" value="dnan"/>
    <property type="match status" value="1"/>
</dbReference>
<dbReference type="Pfam" id="PF02767">
    <property type="entry name" value="DNA_pol3_beta_2"/>
    <property type="match status" value="1"/>
</dbReference>
<keyword evidence="15" id="KW-1185">Reference proteome</keyword>
<evidence type="ECO:0000259" key="11">
    <source>
        <dbReference type="Pfam" id="PF00712"/>
    </source>
</evidence>
<dbReference type="EMBL" id="AAEW02000009">
    <property type="protein sequence ID" value="EAT15615.1"/>
    <property type="molecule type" value="Genomic_DNA"/>
</dbReference>
<organism evidence="14 15">
    <name type="scientific">Desulfuromonas acetoxidans (strain DSM 684 / 11070)</name>
    <dbReference type="NCBI Taxonomy" id="281689"/>
    <lineage>
        <taxon>Bacteria</taxon>
        <taxon>Pseudomonadati</taxon>
        <taxon>Thermodesulfobacteriota</taxon>
        <taxon>Desulfuromonadia</taxon>
        <taxon>Desulfuromonadales</taxon>
        <taxon>Desulfuromonadaceae</taxon>
        <taxon>Desulfuromonas</taxon>
    </lineage>
</organism>
<evidence type="ECO:0000256" key="1">
    <source>
        <dbReference type="ARBA" id="ARBA00004496"/>
    </source>
</evidence>
<evidence type="ECO:0000313" key="15">
    <source>
        <dbReference type="Proteomes" id="UP000005695"/>
    </source>
</evidence>
<dbReference type="CDD" id="cd00140">
    <property type="entry name" value="beta_clamp"/>
    <property type="match status" value="1"/>
</dbReference>
<dbReference type="Pfam" id="PF00712">
    <property type="entry name" value="DNA_pol3_beta"/>
    <property type="match status" value="1"/>
</dbReference>
<dbReference type="GO" id="GO:0005737">
    <property type="term" value="C:cytoplasm"/>
    <property type="evidence" value="ECO:0007669"/>
    <property type="project" value="UniProtKB-SubCell"/>
</dbReference>
<evidence type="ECO:0000256" key="9">
    <source>
        <dbReference type="ARBA" id="ARBA00023125"/>
    </source>
</evidence>
<feature type="domain" description="DNA polymerase III beta sliding clamp N-terminal" evidence="11">
    <location>
        <begin position="1"/>
        <end position="120"/>
    </location>
</feature>
<dbReference type="PANTHER" id="PTHR30478">
    <property type="entry name" value="DNA POLYMERASE III SUBUNIT BETA"/>
    <property type="match status" value="1"/>
</dbReference>
<evidence type="ECO:0000313" key="14">
    <source>
        <dbReference type="EMBL" id="EAT15615.1"/>
    </source>
</evidence>
<accession>Q1JZF2</accession>
<dbReference type="Proteomes" id="UP000005695">
    <property type="component" value="Unassembled WGS sequence"/>
</dbReference>
<evidence type="ECO:0000256" key="10">
    <source>
        <dbReference type="PIRNR" id="PIRNR000804"/>
    </source>
</evidence>
<dbReference type="GO" id="GO:0003887">
    <property type="term" value="F:DNA-directed DNA polymerase activity"/>
    <property type="evidence" value="ECO:0007669"/>
    <property type="project" value="UniProtKB-UniRule"/>
</dbReference>
<evidence type="ECO:0000256" key="3">
    <source>
        <dbReference type="ARBA" id="ARBA00021035"/>
    </source>
</evidence>
<keyword evidence="8 10" id="KW-0239">DNA-directed DNA polymerase</keyword>
<dbReference type="GO" id="GO:0009360">
    <property type="term" value="C:DNA polymerase III complex"/>
    <property type="evidence" value="ECO:0007669"/>
    <property type="project" value="InterPro"/>
</dbReference>
<evidence type="ECO:0000259" key="13">
    <source>
        <dbReference type="Pfam" id="PF02768"/>
    </source>
</evidence>
<keyword evidence="4 10" id="KW-0963">Cytoplasm</keyword>
<feature type="domain" description="DNA polymerase III beta sliding clamp central" evidence="12">
    <location>
        <begin position="133"/>
        <end position="249"/>
    </location>
</feature>
<dbReference type="SUPFAM" id="SSF55979">
    <property type="entry name" value="DNA clamp"/>
    <property type="match status" value="3"/>
</dbReference>
<comment type="similarity">
    <text evidence="2 10">Belongs to the beta sliding clamp family.</text>
</comment>
<protein>
    <recommendedName>
        <fullName evidence="3 10">Beta sliding clamp</fullName>
    </recommendedName>
</protein>
<evidence type="ECO:0000256" key="6">
    <source>
        <dbReference type="ARBA" id="ARBA00022695"/>
    </source>
</evidence>
<keyword evidence="6 10" id="KW-0548">Nucleotidyltransferase</keyword>
<evidence type="ECO:0000256" key="4">
    <source>
        <dbReference type="ARBA" id="ARBA00022490"/>
    </source>
</evidence>
<feature type="domain" description="DNA polymerase III beta sliding clamp C-terminal" evidence="13">
    <location>
        <begin position="251"/>
        <end position="371"/>
    </location>
</feature>
<dbReference type="OrthoDB" id="8421503at2"/>
<comment type="subunit">
    <text evidence="10">Forms a ring-shaped head-to-tail homodimer around DNA.</text>
</comment>
<keyword evidence="5 10" id="KW-0808">Transferase</keyword>
<dbReference type="GO" id="GO:0008408">
    <property type="term" value="F:3'-5' exonuclease activity"/>
    <property type="evidence" value="ECO:0007669"/>
    <property type="project" value="InterPro"/>
</dbReference>
<comment type="caution">
    <text evidence="14">The sequence shown here is derived from an EMBL/GenBank/DDBJ whole genome shotgun (WGS) entry which is preliminary data.</text>
</comment>
<evidence type="ECO:0000256" key="2">
    <source>
        <dbReference type="ARBA" id="ARBA00010752"/>
    </source>
</evidence>
<dbReference type="PIRSF" id="PIRSF000804">
    <property type="entry name" value="DNA_pol_III_b"/>
    <property type="match status" value="1"/>
</dbReference>
<evidence type="ECO:0000256" key="7">
    <source>
        <dbReference type="ARBA" id="ARBA00022705"/>
    </source>
</evidence>
<name>Q1JZF2_DESA6</name>
<dbReference type="InterPro" id="IPR046938">
    <property type="entry name" value="DNA_clamp_sf"/>
</dbReference>
<dbReference type="InterPro" id="IPR022637">
    <property type="entry name" value="DNA_polIII_beta_cen"/>
</dbReference>
<dbReference type="GO" id="GO:0006271">
    <property type="term" value="P:DNA strand elongation involved in DNA replication"/>
    <property type="evidence" value="ECO:0007669"/>
    <property type="project" value="TreeGrafter"/>
</dbReference>